<dbReference type="AlphaFoldDB" id="A0A2S5KUQ9"/>
<dbReference type="Gene3D" id="3.40.190.290">
    <property type="match status" value="1"/>
</dbReference>
<sequence>MCQCGKNKPLSDIEYLIKASGRCFSLDAIPVLAIDTTGISIMSLPISLEALRVLDAIDRRGSFAGAADDLNKVTSAVSYTIQKLEQDMDMLLFDRQGHKAKLTPAGQYLLEQGRQLLQTSERIVEEARQLANGWESRLTLAVDSVMPVFPILELVGHFYREEQGHTDIRLQEDVLGGGWDALLNDRADLLVAPLHPEFARGLHQITLGYVNFHYVAAPDHPLTRLQRPADDEDIREYRAIVVADTSRDRAPLSTGLLDRQPTLTVSSFNAKIAALKQGMGSGFLPVKMADPLIEEGVLVQIPVVKEREPVPVSLYWKPKPGGKARDWFVQNLPSHLKLQCKKVGMDL</sequence>
<evidence type="ECO:0000259" key="5">
    <source>
        <dbReference type="PROSITE" id="PS50931"/>
    </source>
</evidence>
<accession>A0A2S5KUQ9</accession>
<evidence type="ECO:0000256" key="3">
    <source>
        <dbReference type="ARBA" id="ARBA00023125"/>
    </source>
</evidence>
<comment type="caution">
    <text evidence="6">The sequence shown here is derived from an EMBL/GenBank/DDBJ whole genome shotgun (WGS) entry which is preliminary data.</text>
</comment>
<reference evidence="6 7" key="1">
    <citation type="submission" date="2018-02" db="EMBL/GenBank/DDBJ databases">
        <title>novel marine gammaproteobacteria from coastal saline agro ecosystem.</title>
        <authorList>
            <person name="Krishnan R."/>
            <person name="Ramesh Kumar N."/>
        </authorList>
    </citation>
    <scope>NUCLEOTIDE SEQUENCE [LARGE SCALE GENOMIC DNA]</scope>
    <source>
        <strain evidence="6 7">228</strain>
    </source>
</reference>
<dbReference type="Proteomes" id="UP000238196">
    <property type="component" value="Unassembled WGS sequence"/>
</dbReference>
<proteinExistence type="inferred from homology"/>
<comment type="similarity">
    <text evidence="1">Belongs to the LysR transcriptional regulatory family.</text>
</comment>
<dbReference type="EMBL" id="PRLP01000012">
    <property type="protein sequence ID" value="PPC78591.1"/>
    <property type="molecule type" value="Genomic_DNA"/>
</dbReference>
<dbReference type="Pfam" id="PF03466">
    <property type="entry name" value="LysR_substrate"/>
    <property type="match status" value="1"/>
</dbReference>
<dbReference type="Gene3D" id="1.10.10.10">
    <property type="entry name" value="Winged helix-like DNA-binding domain superfamily/Winged helix DNA-binding domain"/>
    <property type="match status" value="1"/>
</dbReference>
<gene>
    <name evidence="6" type="ORF">C4K68_03520</name>
</gene>
<dbReference type="InterPro" id="IPR036388">
    <property type="entry name" value="WH-like_DNA-bd_sf"/>
</dbReference>
<evidence type="ECO:0000313" key="7">
    <source>
        <dbReference type="Proteomes" id="UP000238196"/>
    </source>
</evidence>
<protein>
    <submittedName>
        <fullName evidence="6">LysR family transcriptional regulator</fullName>
    </submittedName>
</protein>
<evidence type="ECO:0000256" key="1">
    <source>
        <dbReference type="ARBA" id="ARBA00009437"/>
    </source>
</evidence>
<dbReference type="GO" id="GO:0000976">
    <property type="term" value="F:transcription cis-regulatory region binding"/>
    <property type="evidence" value="ECO:0007669"/>
    <property type="project" value="TreeGrafter"/>
</dbReference>
<dbReference type="Pfam" id="PF00126">
    <property type="entry name" value="HTH_1"/>
    <property type="match status" value="1"/>
</dbReference>
<dbReference type="PANTHER" id="PTHR30126">
    <property type="entry name" value="HTH-TYPE TRANSCRIPTIONAL REGULATOR"/>
    <property type="match status" value="1"/>
</dbReference>
<dbReference type="SUPFAM" id="SSF46785">
    <property type="entry name" value="Winged helix' DNA-binding domain"/>
    <property type="match status" value="1"/>
</dbReference>
<dbReference type="PROSITE" id="PS50931">
    <property type="entry name" value="HTH_LYSR"/>
    <property type="match status" value="1"/>
</dbReference>
<evidence type="ECO:0000256" key="2">
    <source>
        <dbReference type="ARBA" id="ARBA00023015"/>
    </source>
</evidence>
<evidence type="ECO:0000313" key="6">
    <source>
        <dbReference type="EMBL" id="PPC78591.1"/>
    </source>
</evidence>
<organism evidence="6 7">
    <name type="scientific">Proteobacteria bacterium 228</name>
    <dbReference type="NCBI Taxonomy" id="2083153"/>
    <lineage>
        <taxon>Bacteria</taxon>
        <taxon>Pseudomonadati</taxon>
        <taxon>Pseudomonadota</taxon>
    </lineage>
</organism>
<feature type="domain" description="HTH lysR-type" evidence="5">
    <location>
        <begin position="46"/>
        <end position="103"/>
    </location>
</feature>
<dbReference type="InterPro" id="IPR000847">
    <property type="entry name" value="LysR_HTH_N"/>
</dbReference>
<dbReference type="SUPFAM" id="SSF53850">
    <property type="entry name" value="Periplasmic binding protein-like II"/>
    <property type="match status" value="1"/>
</dbReference>
<evidence type="ECO:0000256" key="4">
    <source>
        <dbReference type="ARBA" id="ARBA00023163"/>
    </source>
</evidence>
<dbReference type="PANTHER" id="PTHR30126:SF91">
    <property type="entry name" value="LYSR FAMILY TRANSCRIPTIONAL REGULATOR"/>
    <property type="match status" value="1"/>
</dbReference>
<keyword evidence="3" id="KW-0238">DNA-binding</keyword>
<dbReference type="OrthoDB" id="5293066at2"/>
<keyword evidence="2" id="KW-0805">Transcription regulation</keyword>
<keyword evidence="4" id="KW-0804">Transcription</keyword>
<dbReference type="InterPro" id="IPR005119">
    <property type="entry name" value="LysR_subst-bd"/>
</dbReference>
<dbReference type="GO" id="GO:0003700">
    <property type="term" value="F:DNA-binding transcription factor activity"/>
    <property type="evidence" value="ECO:0007669"/>
    <property type="project" value="InterPro"/>
</dbReference>
<dbReference type="InterPro" id="IPR036390">
    <property type="entry name" value="WH_DNA-bd_sf"/>
</dbReference>
<name>A0A2S5KUQ9_9PROT</name>